<proteinExistence type="predicted"/>
<dbReference type="InterPro" id="IPR052509">
    <property type="entry name" value="Metal_resp_DNA-bind_regulator"/>
</dbReference>
<accession>A0A7T0LKE2</accession>
<dbReference type="PANTHER" id="PTHR33169:SF14">
    <property type="entry name" value="TRANSCRIPTIONAL REGULATOR RV3488"/>
    <property type="match status" value="1"/>
</dbReference>
<dbReference type="EMBL" id="CP063989">
    <property type="protein sequence ID" value="QPL05386.1"/>
    <property type="molecule type" value="Genomic_DNA"/>
</dbReference>
<protein>
    <submittedName>
        <fullName evidence="2">PadR family transcriptional regulator</fullName>
    </submittedName>
</protein>
<evidence type="ECO:0000313" key="3">
    <source>
        <dbReference type="Proteomes" id="UP000594637"/>
    </source>
</evidence>
<evidence type="ECO:0000259" key="1">
    <source>
        <dbReference type="Pfam" id="PF03551"/>
    </source>
</evidence>
<dbReference type="InterPro" id="IPR036390">
    <property type="entry name" value="WH_DNA-bd_sf"/>
</dbReference>
<evidence type="ECO:0000313" key="2">
    <source>
        <dbReference type="EMBL" id="QPL05386.1"/>
    </source>
</evidence>
<dbReference type="Proteomes" id="UP000594637">
    <property type="component" value="Chromosome"/>
</dbReference>
<name>A0A7T0LKE2_9ACTO</name>
<feature type="domain" description="Transcription regulator PadR N-terminal" evidence="1">
    <location>
        <begin position="7"/>
        <end position="80"/>
    </location>
</feature>
<dbReference type="RefSeq" id="WP_166858129.1">
    <property type="nucleotide sequence ID" value="NZ_CP063989.1"/>
</dbReference>
<dbReference type="InterPro" id="IPR005149">
    <property type="entry name" value="Tscrpt_reg_PadR_N"/>
</dbReference>
<keyword evidence="3" id="KW-1185">Reference proteome</keyword>
<dbReference type="Gene3D" id="1.10.10.10">
    <property type="entry name" value="Winged helix-like DNA-binding domain superfamily/Winged helix DNA-binding domain"/>
    <property type="match status" value="1"/>
</dbReference>
<dbReference type="PANTHER" id="PTHR33169">
    <property type="entry name" value="PADR-FAMILY TRANSCRIPTIONAL REGULATOR"/>
    <property type="match status" value="1"/>
</dbReference>
<dbReference type="InterPro" id="IPR036388">
    <property type="entry name" value="WH-like_DNA-bd_sf"/>
</dbReference>
<gene>
    <name evidence="2" type="ORF">ID810_11950</name>
</gene>
<organism evidence="2 3">
    <name type="scientific">Actinomyces respiraculi</name>
    <dbReference type="NCBI Taxonomy" id="2744574"/>
    <lineage>
        <taxon>Bacteria</taxon>
        <taxon>Bacillati</taxon>
        <taxon>Actinomycetota</taxon>
        <taxon>Actinomycetes</taxon>
        <taxon>Actinomycetales</taxon>
        <taxon>Actinomycetaceae</taxon>
        <taxon>Actinomyces</taxon>
    </lineage>
</organism>
<dbReference type="SUPFAM" id="SSF46785">
    <property type="entry name" value="Winged helix' DNA-binding domain"/>
    <property type="match status" value="1"/>
</dbReference>
<sequence>MKPDFPLLGLLARRPASGYDLGKWLQGDGRFLGRKSSMSPIYRALADFEARGWVTVSRIESDQGPAANVHRLTPEGREALVVWAKTPHTPTARPMDVDFMVKLNFAGQLGPEYALPIVQTELAFRRHQREQELSNPSPSHDIDPIPEIDAAWLEEIYHLTEDRGWQNTSLLISWLETTERYLKRLIQRQQATTA</sequence>
<dbReference type="KEGG" id="arep:ID810_11950"/>
<dbReference type="AlphaFoldDB" id="A0A7T0LKE2"/>
<dbReference type="Pfam" id="PF03551">
    <property type="entry name" value="PadR"/>
    <property type="match status" value="1"/>
</dbReference>
<reference evidence="2 3" key="1">
    <citation type="submission" date="2020-11" db="EMBL/GenBank/DDBJ databases">
        <title>Actinomyces sp. ZJ750.</title>
        <authorList>
            <person name="Zhou J."/>
        </authorList>
    </citation>
    <scope>NUCLEOTIDE SEQUENCE [LARGE SCALE GENOMIC DNA]</scope>
    <source>
        <strain evidence="2 3">ZJ750</strain>
    </source>
</reference>